<dbReference type="GO" id="GO:0051382">
    <property type="term" value="P:kinetochore assembly"/>
    <property type="evidence" value="ECO:0007669"/>
    <property type="project" value="TreeGrafter"/>
</dbReference>
<dbReference type="InterPro" id="IPR008685">
    <property type="entry name" value="Centromere_Mis12"/>
</dbReference>
<evidence type="ECO:0000256" key="10">
    <source>
        <dbReference type="SAM" id="MobiDB-lite"/>
    </source>
</evidence>
<evidence type="ECO:0000256" key="6">
    <source>
        <dbReference type="ARBA" id="ARBA00022838"/>
    </source>
</evidence>
<keyword evidence="4" id="KW-0132">Cell division</keyword>
<comment type="subcellular location">
    <subcellularLocation>
        <location evidence="1">Chromosome</location>
        <location evidence="1">Centromere</location>
        <location evidence="1">Kinetochore</location>
    </subcellularLocation>
</comment>
<keyword evidence="6" id="KW-0995">Kinetochore</keyword>
<keyword evidence="9" id="KW-0137">Centromere</keyword>
<keyword evidence="3" id="KW-0158">Chromosome</keyword>
<reference evidence="11" key="1">
    <citation type="journal article" date="2020" name="Stud. Mycol.">
        <title>101 Dothideomycetes genomes: a test case for predicting lifestyles and emergence of pathogens.</title>
        <authorList>
            <person name="Haridas S."/>
            <person name="Albert R."/>
            <person name="Binder M."/>
            <person name="Bloem J."/>
            <person name="Labutti K."/>
            <person name="Salamov A."/>
            <person name="Andreopoulos B."/>
            <person name="Baker S."/>
            <person name="Barry K."/>
            <person name="Bills G."/>
            <person name="Bluhm B."/>
            <person name="Cannon C."/>
            <person name="Castanera R."/>
            <person name="Culley D."/>
            <person name="Daum C."/>
            <person name="Ezra D."/>
            <person name="Gonzalez J."/>
            <person name="Henrissat B."/>
            <person name="Kuo A."/>
            <person name="Liang C."/>
            <person name="Lipzen A."/>
            <person name="Lutzoni F."/>
            <person name="Magnuson J."/>
            <person name="Mondo S."/>
            <person name="Nolan M."/>
            <person name="Ohm R."/>
            <person name="Pangilinan J."/>
            <person name="Park H.-J."/>
            <person name="Ramirez L."/>
            <person name="Alfaro M."/>
            <person name="Sun H."/>
            <person name="Tritt A."/>
            <person name="Yoshinaga Y."/>
            <person name="Zwiers L.-H."/>
            <person name="Turgeon B."/>
            <person name="Goodwin S."/>
            <person name="Spatafora J."/>
            <person name="Crous P."/>
            <person name="Grigoriev I."/>
        </authorList>
    </citation>
    <scope>NUCLEOTIDE SEQUENCE</scope>
    <source>
        <strain evidence="11">CBS 119925</strain>
    </source>
</reference>
<evidence type="ECO:0000256" key="2">
    <source>
        <dbReference type="ARBA" id="ARBA00008643"/>
    </source>
</evidence>
<keyword evidence="7" id="KW-0175">Coiled coil</keyword>
<feature type="region of interest" description="Disordered" evidence="10">
    <location>
        <begin position="189"/>
        <end position="210"/>
    </location>
</feature>
<dbReference type="Pfam" id="PF05859">
    <property type="entry name" value="Mis12"/>
    <property type="match status" value="1"/>
</dbReference>
<keyword evidence="12" id="KW-1185">Reference proteome</keyword>
<proteinExistence type="inferred from homology"/>
<organism evidence="11 12">
    <name type="scientific">Sporormia fimetaria CBS 119925</name>
    <dbReference type="NCBI Taxonomy" id="1340428"/>
    <lineage>
        <taxon>Eukaryota</taxon>
        <taxon>Fungi</taxon>
        <taxon>Dikarya</taxon>
        <taxon>Ascomycota</taxon>
        <taxon>Pezizomycotina</taxon>
        <taxon>Dothideomycetes</taxon>
        <taxon>Pleosporomycetidae</taxon>
        <taxon>Pleosporales</taxon>
        <taxon>Sporormiaceae</taxon>
        <taxon>Sporormia</taxon>
    </lineage>
</organism>
<gene>
    <name evidence="11" type="ORF">M011DRAFT_493141</name>
</gene>
<feature type="compositionally biased region" description="Low complexity" evidence="10">
    <location>
        <begin position="237"/>
        <end position="246"/>
    </location>
</feature>
<dbReference type="EMBL" id="MU006566">
    <property type="protein sequence ID" value="KAF2749446.1"/>
    <property type="molecule type" value="Genomic_DNA"/>
</dbReference>
<dbReference type="OrthoDB" id="1884855at2759"/>
<evidence type="ECO:0000313" key="11">
    <source>
        <dbReference type="EMBL" id="KAF2749446.1"/>
    </source>
</evidence>
<feature type="region of interest" description="Disordered" evidence="10">
    <location>
        <begin position="235"/>
        <end position="260"/>
    </location>
</feature>
<keyword evidence="5" id="KW-0498">Mitosis</keyword>
<evidence type="ECO:0000256" key="3">
    <source>
        <dbReference type="ARBA" id="ARBA00022454"/>
    </source>
</evidence>
<name>A0A6A6VHZ8_9PLEO</name>
<evidence type="ECO:0000256" key="8">
    <source>
        <dbReference type="ARBA" id="ARBA00023306"/>
    </source>
</evidence>
<dbReference type="Proteomes" id="UP000799440">
    <property type="component" value="Unassembled WGS sequence"/>
</dbReference>
<accession>A0A6A6VHZ8</accession>
<evidence type="ECO:0000256" key="9">
    <source>
        <dbReference type="ARBA" id="ARBA00023328"/>
    </source>
</evidence>
<feature type="compositionally biased region" description="Basic and acidic residues" evidence="10">
    <location>
        <begin position="189"/>
        <end position="200"/>
    </location>
</feature>
<feature type="compositionally biased region" description="Polar residues" evidence="10">
    <location>
        <begin position="247"/>
        <end position="257"/>
    </location>
</feature>
<keyword evidence="8" id="KW-0131">Cell cycle</keyword>
<evidence type="ECO:0000256" key="5">
    <source>
        <dbReference type="ARBA" id="ARBA00022776"/>
    </source>
</evidence>
<sequence length="380" mass="41567">MATAKQQENMLLTEHFTWPPISLIDEIINSINECLYRLTTHLETSLASQDPSILGFADRASAEKRTPTVDPATGKAIYPEAALEIEEGILKLETLMENAVDKNFDKLEIWTLRNVFSLGRGKGGEDAELGSWMRLGHYENIPTTPLDPTLTPQTLQTLRRRLQETQTLHAALLAEKTRNEAQLRKLRSLLEHSSQKREPRSSTSPAKPVTGATEAPFAFLTHNPAAQALGIQGLPASSSTTTTTTTANAETPQTAGEKTTIEKPATQQNPLTTHTSFTVSHLPHLRQLLASLRPHLATTALPTQQQSGSSRLEMARERKTYIESQSKRILEKRGVDTKDGVEGAVEGVRGGSGEEVGALEGLLGVLKERGKEEGERMDVG</sequence>
<evidence type="ECO:0000256" key="7">
    <source>
        <dbReference type="ARBA" id="ARBA00023054"/>
    </source>
</evidence>
<evidence type="ECO:0008006" key="13">
    <source>
        <dbReference type="Google" id="ProtNLM"/>
    </source>
</evidence>
<dbReference type="GO" id="GO:0000070">
    <property type="term" value="P:mitotic sister chromatid segregation"/>
    <property type="evidence" value="ECO:0007669"/>
    <property type="project" value="TreeGrafter"/>
</dbReference>
<protein>
    <recommendedName>
        <fullName evidence="13">Mis12-domain-containing protein</fullName>
    </recommendedName>
</protein>
<evidence type="ECO:0000313" key="12">
    <source>
        <dbReference type="Proteomes" id="UP000799440"/>
    </source>
</evidence>
<evidence type="ECO:0000256" key="4">
    <source>
        <dbReference type="ARBA" id="ARBA00022618"/>
    </source>
</evidence>
<dbReference type="PANTHER" id="PTHR14527">
    <property type="entry name" value="PROTEIN MIS12 HOMOLOG"/>
    <property type="match status" value="1"/>
</dbReference>
<dbReference type="GO" id="GO:0051301">
    <property type="term" value="P:cell division"/>
    <property type="evidence" value="ECO:0007669"/>
    <property type="project" value="UniProtKB-KW"/>
</dbReference>
<comment type="similarity">
    <text evidence="2">Belongs to the mis12 family.</text>
</comment>
<dbReference type="PANTHER" id="PTHR14527:SF2">
    <property type="entry name" value="PROTEIN MIS12 HOMOLOG"/>
    <property type="match status" value="1"/>
</dbReference>
<dbReference type="GO" id="GO:0000444">
    <property type="term" value="C:MIS12/MIND type complex"/>
    <property type="evidence" value="ECO:0007669"/>
    <property type="project" value="TreeGrafter"/>
</dbReference>
<dbReference type="GO" id="GO:0005634">
    <property type="term" value="C:nucleus"/>
    <property type="evidence" value="ECO:0007669"/>
    <property type="project" value="InterPro"/>
</dbReference>
<dbReference type="AlphaFoldDB" id="A0A6A6VHZ8"/>
<evidence type="ECO:0000256" key="1">
    <source>
        <dbReference type="ARBA" id="ARBA00004629"/>
    </source>
</evidence>